<keyword evidence="2" id="KW-1003">Cell membrane</keyword>
<dbReference type="PANTHER" id="PTHR43723:SF1">
    <property type="entry name" value="COBALT TRANSPORT PROTEIN CBIQ"/>
    <property type="match status" value="1"/>
</dbReference>
<feature type="transmembrane region" description="Helical" evidence="6">
    <location>
        <begin position="21"/>
        <end position="37"/>
    </location>
</feature>
<dbReference type="GO" id="GO:0006824">
    <property type="term" value="P:cobalt ion transport"/>
    <property type="evidence" value="ECO:0007669"/>
    <property type="project" value="InterPro"/>
</dbReference>
<keyword evidence="3 6" id="KW-0812">Transmembrane</keyword>
<evidence type="ECO:0000256" key="4">
    <source>
        <dbReference type="ARBA" id="ARBA00022989"/>
    </source>
</evidence>
<evidence type="ECO:0000256" key="5">
    <source>
        <dbReference type="ARBA" id="ARBA00023136"/>
    </source>
</evidence>
<evidence type="ECO:0000256" key="3">
    <source>
        <dbReference type="ARBA" id="ARBA00022692"/>
    </source>
</evidence>
<evidence type="ECO:0000256" key="1">
    <source>
        <dbReference type="ARBA" id="ARBA00004651"/>
    </source>
</evidence>
<sequence>MHDLLDDWAQCNALRETSAHLKLFLGLGAIIICVSSVTPPAPVFVAASMSLIILILAKIPIRIYSRLLLLPLSFALLSSTVVALMHGSGEMLYSMQLFGLEIGIRVDGAALALLLIARTFGGMCSLFFIALTTPMIEIFAVLKSLRIPESVIELSMMIYRYIFVFLDQAAMIHSAQVMRLGNLGTRSALSSFSMLASVLFLRSWEQGERLIVAMDARCYDGRLDLMEERKGAGALEIAATAAFLALALAISLMTGEEGILRMGG</sequence>
<accession>A0A0W8F9S1</accession>
<evidence type="ECO:0000256" key="2">
    <source>
        <dbReference type="ARBA" id="ARBA00022475"/>
    </source>
</evidence>
<name>A0A0W8F9S1_9ZZZZ</name>
<evidence type="ECO:0000256" key="6">
    <source>
        <dbReference type="SAM" id="Phobius"/>
    </source>
</evidence>
<comment type="caution">
    <text evidence="7">The sequence shown here is derived from an EMBL/GenBank/DDBJ whole genome shotgun (WGS) entry which is preliminary data.</text>
</comment>
<comment type="subcellular location">
    <subcellularLocation>
        <location evidence="1">Cell membrane</location>
        <topology evidence="1">Multi-pass membrane protein</topology>
    </subcellularLocation>
</comment>
<dbReference type="GO" id="GO:0043190">
    <property type="term" value="C:ATP-binding cassette (ABC) transporter complex"/>
    <property type="evidence" value="ECO:0007669"/>
    <property type="project" value="InterPro"/>
</dbReference>
<organism evidence="7">
    <name type="scientific">hydrocarbon metagenome</name>
    <dbReference type="NCBI Taxonomy" id="938273"/>
    <lineage>
        <taxon>unclassified sequences</taxon>
        <taxon>metagenomes</taxon>
        <taxon>ecological metagenomes</taxon>
    </lineage>
</organism>
<dbReference type="Pfam" id="PF02361">
    <property type="entry name" value="CbiQ"/>
    <property type="match status" value="1"/>
</dbReference>
<dbReference type="EMBL" id="LNQE01001426">
    <property type="protein sequence ID" value="KUG17663.1"/>
    <property type="molecule type" value="Genomic_DNA"/>
</dbReference>
<protein>
    <submittedName>
        <fullName evidence="7">Transmembrane component cbiq of energizing module of cobalt ecf transporter</fullName>
    </submittedName>
</protein>
<dbReference type="InterPro" id="IPR012809">
    <property type="entry name" value="ECF_CbiQ"/>
</dbReference>
<dbReference type="NCBIfam" id="TIGR02454">
    <property type="entry name" value="ECF_T_CbiQ"/>
    <property type="match status" value="1"/>
</dbReference>
<keyword evidence="5 6" id="KW-0472">Membrane</keyword>
<keyword evidence="4 6" id="KW-1133">Transmembrane helix</keyword>
<dbReference type="CDD" id="cd16914">
    <property type="entry name" value="EcfT"/>
    <property type="match status" value="1"/>
</dbReference>
<evidence type="ECO:0000313" key="7">
    <source>
        <dbReference type="EMBL" id="KUG17663.1"/>
    </source>
</evidence>
<feature type="transmembrane region" description="Helical" evidence="6">
    <location>
        <begin position="232"/>
        <end position="254"/>
    </location>
</feature>
<proteinExistence type="predicted"/>
<dbReference type="InterPro" id="IPR052770">
    <property type="entry name" value="Cobalt_transport_CbiQ"/>
</dbReference>
<dbReference type="InterPro" id="IPR003339">
    <property type="entry name" value="ABC/ECF_trnsptr_transmembrane"/>
</dbReference>
<gene>
    <name evidence="7" type="ORF">ASZ90_012662</name>
</gene>
<feature type="transmembrane region" description="Helical" evidence="6">
    <location>
        <begin position="109"/>
        <end position="131"/>
    </location>
</feature>
<reference evidence="7" key="1">
    <citation type="journal article" date="2015" name="Proc. Natl. Acad. Sci. U.S.A.">
        <title>Networks of energetic and metabolic interactions define dynamics in microbial communities.</title>
        <authorList>
            <person name="Embree M."/>
            <person name="Liu J.K."/>
            <person name="Al-Bassam M.M."/>
            <person name="Zengler K."/>
        </authorList>
    </citation>
    <scope>NUCLEOTIDE SEQUENCE</scope>
</reference>
<feature type="transmembrane region" description="Helical" evidence="6">
    <location>
        <begin position="68"/>
        <end position="89"/>
    </location>
</feature>
<dbReference type="AlphaFoldDB" id="A0A0W8F9S1"/>
<dbReference type="PANTHER" id="PTHR43723">
    <property type="entry name" value="COBALT TRANSPORT PROTEIN CBIQ"/>
    <property type="match status" value="1"/>
</dbReference>